<dbReference type="RefSeq" id="WP_173086769.1">
    <property type="nucleotide sequence ID" value="NZ_BLTE01000019.1"/>
</dbReference>
<name>A0A6V8LZH8_9BACT</name>
<gene>
    <name evidence="1" type="ORF">NNJEOMEG_03496</name>
</gene>
<reference evidence="1 2" key="2">
    <citation type="submission" date="2020-05" db="EMBL/GenBank/DDBJ databases">
        <title>Draft genome sequence of Desulfovibrio sp. strainFSS-1.</title>
        <authorList>
            <person name="Shimoshige H."/>
            <person name="Kobayashi H."/>
            <person name="Maekawa T."/>
        </authorList>
    </citation>
    <scope>NUCLEOTIDE SEQUENCE [LARGE SCALE GENOMIC DNA]</scope>
    <source>
        <strain evidence="1 2">SIID29052-01</strain>
    </source>
</reference>
<organism evidence="1 2">
    <name type="scientific">Fundidesulfovibrio magnetotacticus</name>
    <dbReference type="NCBI Taxonomy" id="2730080"/>
    <lineage>
        <taxon>Bacteria</taxon>
        <taxon>Pseudomonadati</taxon>
        <taxon>Thermodesulfobacteriota</taxon>
        <taxon>Desulfovibrionia</taxon>
        <taxon>Desulfovibrionales</taxon>
        <taxon>Desulfovibrionaceae</taxon>
        <taxon>Fundidesulfovibrio</taxon>
    </lineage>
</organism>
<comment type="caution">
    <text evidence="1">The sequence shown here is derived from an EMBL/GenBank/DDBJ whole genome shotgun (WGS) entry which is preliminary data.</text>
</comment>
<proteinExistence type="predicted"/>
<dbReference type="Proteomes" id="UP000494245">
    <property type="component" value="Unassembled WGS sequence"/>
</dbReference>
<reference evidence="1 2" key="1">
    <citation type="submission" date="2020-04" db="EMBL/GenBank/DDBJ databases">
        <authorList>
            <consortium name="Desulfovibrio sp. FSS-1 genome sequencing consortium"/>
            <person name="Shimoshige H."/>
            <person name="Kobayashi H."/>
            <person name="Maekawa T."/>
        </authorList>
    </citation>
    <scope>NUCLEOTIDE SEQUENCE [LARGE SCALE GENOMIC DNA]</scope>
    <source>
        <strain evidence="1 2">SIID29052-01</strain>
    </source>
</reference>
<evidence type="ECO:0000313" key="1">
    <source>
        <dbReference type="EMBL" id="GFK95628.1"/>
    </source>
</evidence>
<protein>
    <recommendedName>
        <fullName evidence="3">Methyl-accepting chemotaxis protein</fullName>
    </recommendedName>
</protein>
<accession>A0A6V8LZH8</accession>
<keyword evidence="2" id="KW-1185">Reference proteome</keyword>
<evidence type="ECO:0000313" key="2">
    <source>
        <dbReference type="Proteomes" id="UP000494245"/>
    </source>
</evidence>
<dbReference type="AlphaFoldDB" id="A0A6V8LZH8"/>
<dbReference type="EMBL" id="BLTE01000019">
    <property type="protein sequence ID" value="GFK95628.1"/>
    <property type="molecule type" value="Genomic_DNA"/>
</dbReference>
<sequence>MSDMKKRYGLLALGLIATLLLLALAFLDRPDLRLEETLTTQVRLSQLAAGMRVDLRKNLEAEKNALLSSSREQAASYAQEATASAKRVEQARAVLDAALRKDSSGPLLERLEDFNRGWSELSSIDKEFLPLVVQKTNTLASMLSYSEGVLALDRLEASLGKAVGLQGGKDTGTSLACLTVLAEAARILALQGPHIAEASDARMTEIEAAMNAGAAKARQALQGAGQGASPELANALAQARADLEAFLAVNARVLELSRINSDVKSLALSMQRKQNAAAACETALAAIQTQLDERLSKATR</sequence>
<evidence type="ECO:0008006" key="3">
    <source>
        <dbReference type="Google" id="ProtNLM"/>
    </source>
</evidence>